<dbReference type="CDD" id="cd00038">
    <property type="entry name" value="CAP_ED"/>
    <property type="match status" value="1"/>
</dbReference>
<dbReference type="PROSITE" id="PS50042">
    <property type="entry name" value="CNMP_BINDING_3"/>
    <property type="match status" value="1"/>
</dbReference>
<dbReference type="GO" id="GO:0005829">
    <property type="term" value="C:cytosol"/>
    <property type="evidence" value="ECO:0007669"/>
    <property type="project" value="TreeGrafter"/>
</dbReference>
<proteinExistence type="predicted"/>
<comment type="caution">
    <text evidence="2">The sequence shown here is derived from an EMBL/GenBank/DDBJ whole genome shotgun (WGS) entry which is preliminary data.</text>
</comment>
<evidence type="ECO:0000259" key="1">
    <source>
        <dbReference type="PROSITE" id="PS50042"/>
    </source>
</evidence>
<gene>
    <name evidence="2" type="ORF">FJZ00_05485</name>
</gene>
<dbReference type="GO" id="GO:0003700">
    <property type="term" value="F:DNA-binding transcription factor activity"/>
    <property type="evidence" value="ECO:0007669"/>
    <property type="project" value="TreeGrafter"/>
</dbReference>
<dbReference type="Gene3D" id="2.60.120.10">
    <property type="entry name" value="Jelly Rolls"/>
    <property type="match status" value="1"/>
</dbReference>
<dbReference type="SUPFAM" id="SSF51206">
    <property type="entry name" value="cAMP-binding domain-like"/>
    <property type="match status" value="1"/>
</dbReference>
<dbReference type="PANTHER" id="PTHR24567:SF74">
    <property type="entry name" value="HTH-TYPE TRANSCRIPTIONAL REGULATOR ARCR"/>
    <property type="match status" value="1"/>
</dbReference>
<dbReference type="SMART" id="SM00100">
    <property type="entry name" value="cNMP"/>
    <property type="match status" value="1"/>
</dbReference>
<organism evidence="2 3">
    <name type="scientific">Candidatus Tanganyikabacteria bacterium</name>
    <dbReference type="NCBI Taxonomy" id="2961651"/>
    <lineage>
        <taxon>Bacteria</taxon>
        <taxon>Bacillati</taxon>
        <taxon>Candidatus Sericytochromatia</taxon>
        <taxon>Candidatus Tanganyikabacteria</taxon>
    </lineage>
</organism>
<evidence type="ECO:0000313" key="3">
    <source>
        <dbReference type="Proteomes" id="UP000703893"/>
    </source>
</evidence>
<dbReference type="Pfam" id="PF00027">
    <property type="entry name" value="cNMP_binding"/>
    <property type="match status" value="1"/>
</dbReference>
<dbReference type="AlphaFoldDB" id="A0A938BN09"/>
<dbReference type="InterPro" id="IPR000595">
    <property type="entry name" value="cNMP-bd_dom"/>
</dbReference>
<dbReference type="Proteomes" id="UP000703893">
    <property type="component" value="Unassembled WGS sequence"/>
</dbReference>
<evidence type="ECO:0000313" key="2">
    <source>
        <dbReference type="EMBL" id="MBM3274580.1"/>
    </source>
</evidence>
<feature type="domain" description="Cyclic nucleotide-binding" evidence="1">
    <location>
        <begin position="13"/>
        <end position="125"/>
    </location>
</feature>
<protein>
    <submittedName>
        <fullName evidence="2">Cyclic nucleotide-binding domain-containing protein</fullName>
    </submittedName>
</protein>
<reference evidence="2 3" key="1">
    <citation type="submission" date="2019-03" db="EMBL/GenBank/DDBJ databases">
        <title>Lake Tanganyika Metagenome-Assembled Genomes (MAGs).</title>
        <authorList>
            <person name="Tran P."/>
        </authorList>
    </citation>
    <scope>NUCLEOTIDE SEQUENCE [LARGE SCALE GENOMIC DNA]</scope>
    <source>
        <strain evidence="2">K_DeepCast_65m_m2_236</strain>
    </source>
</reference>
<dbReference type="PANTHER" id="PTHR24567">
    <property type="entry name" value="CRP FAMILY TRANSCRIPTIONAL REGULATORY PROTEIN"/>
    <property type="match status" value="1"/>
</dbReference>
<name>A0A938BN09_9BACT</name>
<accession>A0A938BN09</accession>
<dbReference type="InterPro" id="IPR018490">
    <property type="entry name" value="cNMP-bd_dom_sf"/>
</dbReference>
<dbReference type="InterPro" id="IPR050397">
    <property type="entry name" value="Env_Response_Regulators"/>
</dbReference>
<sequence length="140" mass="15689">MAPDQPGIDRHTRHYRSGSVIFMEGEPGHEMFIVLHGSVLLYQVVGKKIREETAVTFGQAVLEIATVRDGDFFGEMAVLDGRPRSTCAVALSNLDVVVLDEANFDQVISGRPEFALRIMREFSRRVRDLESKIRAQGLSR</sequence>
<dbReference type="EMBL" id="VGJX01000258">
    <property type="protein sequence ID" value="MBM3274580.1"/>
    <property type="molecule type" value="Genomic_DNA"/>
</dbReference>
<dbReference type="InterPro" id="IPR014710">
    <property type="entry name" value="RmlC-like_jellyroll"/>
</dbReference>